<evidence type="ECO:0000313" key="2">
    <source>
        <dbReference type="EMBL" id="KOX79316.1"/>
    </source>
</evidence>
<accession>A0A0M9A9M4</accession>
<reference evidence="2 3" key="1">
    <citation type="submission" date="2015-07" db="EMBL/GenBank/DDBJ databases">
        <title>The genome of Melipona quadrifasciata.</title>
        <authorList>
            <person name="Pan H."/>
            <person name="Kapheim K."/>
        </authorList>
    </citation>
    <scope>NUCLEOTIDE SEQUENCE [LARGE SCALE GENOMIC DNA]</scope>
    <source>
        <strain evidence="2">0111107301</strain>
        <tissue evidence="2">Whole body</tissue>
    </source>
</reference>
<dbReference type="EMBL" id="KQ435713">
    <property type="protein sequence ID" value="KOX79316.1"/>
    <property type="molecule type" value="Genomic_DNA"/>
</dbReference>
<evidence type="ECO:0000313" key="3">
    <source>
        <dbReference type="Proteomes" id="UP000053105"/>
    </source>
</evidence>
<proteinExistence type="predicted"/>
<sequence>MQQKRRKLESFALKGKGDLESSLVSSLLSGSKLPTTDEFDAGKVSKRGKKDTKIEVRLLVRHLAGRVRFRAIERDEKKGKEGKKKGRIAVIRRGC</sequence>
<feature type="region of interest" description="Disordered" evidence="1">
    <location>
        <begin position="27"/>
        <end position="48"/>
    </location>
</feature>
<evidence type="ECO:0000256" key="1">
    <source>
        <dbReference type="SAM" id="MobiDB-lite"/>
    </source>
</evidence>
<name>A0A0M9A9M4_9HYME</name>
<keyword evidence="3" id="KW-1185">Reference proteome</keyword>
<protein>
    <submittedName>
        <fullName evidence="2">Uncharacterized protein</fullName>
    </submittedName>
</protein>
<organism evidence="2 3">
    <name type="scientific">Melipona quadrifasciata</name>
    <dbReference type="NCBI Taxonomy" id="166423"/>
    <lineage>
        <taxon>Eukaryota</taxon>
        <taxon>Metazoa</taxon>
        <taxon>Ecdysozoa</taxon>
        <taxon>Arthropoda</taxon>
        <taxon>Hexapoda</taxon>
        <taxon>Insecta</taxon>
        <taxon>Pterygota</taxon>
        <taxon>Neoptera</taxon>
        <taxon>Endopterygota</taxon>
        <taxon>Hymenoptera</taxon>
        <taxon>Apocrita</taxon>
        <taxon>Aculeata</taxon>
        <taxon>Apoidea</taxon>
        <taxon>Anthophila</taxon>
        <taxon>Apidae</taxon>
        <taxon>Melipona</taxon>
    </lineage>
</organism>
<gene>
    <name evidence="2" type="ORF">WN51_09118</name>
</gene>
<dbReference type="AlphaFoldDB" id="A0A0M9A9M4"/>
<dbReference type="Proteomes" id="UP000053105">
    <property type="component" value="Unassembled WGS sequence"/>
</dbReference>